<comment type="caution">
    <text evidence="7">The sequence shown here is derived from an EMBL/GenBank/DDBJ whole genome shotgun (WGS) entry which is preliminary data.</text>
</comment>
<dbReference type="STRING" id="71717.A0A4Y7SDA2"/>
<gene>
    <name evidence="7" type="ORF">FA13DRAFT_1801970</name>
</gene>
<sequence length="1438" mass="160096">MAFPSPPDGIPPLPNAPAYEEGNILGISSEAPCSGPADPSSDVATPCTSLLKGSMSLPAGTHGGESPALPQHPPKKKRCTNASQKARNQYHQWQELVPMLVGPYLRHVKKTYQATALPPVPDIIGSGCSGGSGCSHQTHSRTVVCLFMHHFQTIWVTWCNTTSLPMALMEHGLFPSAPSQPHIAFSIELLGFFRELFIKSTDAMNSMAGALNSHYRARGFRLTNSDGEEILDPLRKSMSNALQWFECVIKLVDEKTEAIIEAAETLCAKAPIYGPEIPPQSGEKGFKVDELRQYCARLLRELCPACFGGTKFGRPFESGCDIVVCLDGNFNHRHLAGRGDCPPFWMPRFFLSKAYVDKVGEAIEHARKRTEKSEEQKKKRGRKKGGAKKGQDSEPADGCADGQRDSKSAPTVTDRVPDEAVDTCEKSHKAGSGSTVKTYMELFDDAGVMALVCRHDIPLVAANIDTPGEQQKYAVALIQHLFSLIPDTTMVTVLYDVGCVLNRSREKYDIFDKSVSHRLAFATSIMHSYAHQHECQLINNPRYRLGIGLSDGEGTERVWSQMTGLIGIERNLSRHRCIFMLDCRLMAIAEGAKARLGSNLVKKLNSKIPEHEARARQAIQISNKTSPELEELWNHQKREQLSVRAHAPARIKKELDAVLTLQSELDELEKKLSSTRELMNSLHGGSAISDGFMSDLEARQRQVVEKVEELYASLNVHDSFPELEGIDVEFLTTLFLAGDLKMNIRKRAVSSFFENKTAPIRPELNVKRLADLHKPQWGVPVPVSLPEDLHQLQHNSTLMEDVWISAAPVTKYSWLYDADLREGMRGAMKLDRCVEECRRVGWELDNMCAWWGSRLTALHLAASLPEHKDYLFKLELAQSKLLQLQRGWSTTSTAARYNSYLENVPRKSQEVIARETGSPLPPMVIRWVEPIVAPAVSAEDPDPEVDEIEDVEDATDAIPVLTPTQVIMENLTHGEGEDFAVEQDQTVGPHSHPPLSPRELRIVTQEPIYVDKQLLVRLSIESSSVDTQSPRVLFVPCENGEDRRFVFQEEEMEIMRANDARLTGNCINNCAALLHWQLRHSDMSEKADRCCIFSTYDILMARYNTPLNRLWRRTERLTYWNKSVWIFPIHRVYPSEHWVCIAVVPSSRDIFVFDSLNDHSGWSQELQEVVQLVSALIQEAGANGHPIPFGADPWVVASLTSRALQTTSHSCGVWVLAVIAALVSGRHTTDLDESGIVWLRTTIFKHIVELPFTVLELLHDGCRVYESQALNLGEPAYDITQLPIKRLQRLTIDKVIKLAAMELNDLNRGVRTGIGEVHLKPEHPLIKLLYPTNFDTSIQQRVSSQSNTSTRAVAASTLAVSVEVVTTDKNKQKVFHVVVAGEGGVGIFNSSVHADAFVLGVPAAVRSKADSWEEAISAMKTALAGNKCRIIEGTAEDE</sequence>
<protein>
    <recommendedName>
        <fullName evidence="6">Ubiquitin-like protease family profile domain-containing protein</fullName>
    </recommendedName>
</protein>
<feature type="domain" description="Ubiquitin-like protease family profile" evidence="6">
    <location>
        <begin position="1045"/>
        <end position="1222"/>
    </location>
</feature>
<feature type="region of interest" description="Disordered" evidence="5">
    <location>
        <begin position="1"/>
        <end position="85"/>
    </location>
</feature>
<dbReference type="InterPro" id="IPR040521">
    <property type="entry name" value="KDZ"/>
</dbReference>
<dbReference type="InterPro" id="IPR041320">
    <property type="entry name" value="CxC1"/>
</dbReference>
<feature type="compositionally biased region" description="Basic residues" evidence="5">
    <location>
        <begin position="378"/>
        <end position="387"/>
    </location>
</feature>
<proteinExistence type="inferred from homology"/>
<dbReference type="OrthoDB" id="3253684at2759"/>
<evidence type="ECO:0000256" key="2">
    <source>
        <dbReference type="ARBA" id="ARBA00022670"/>
    </source>
</evidence>
<dbReference type="PROSITE" id="PS50600">
    <property type="entry name" value="ULP_PROTEASE"/>
    <property type="match status" value="1"/>
</dbReference>
<evidence type="ECO:0000256" key="4">
    <source>
        <dbReference type="SAM" id="Coils"/>
    </source>
</evidence>
<evidence type="ECO:0000256" key="3">
    <source>
        <dbReference type="ARBA" id="ARBA00022801"/>
    </source>
</evidence>
<dbReference type="Pfam" id="PF18758">
    <property type="entry name" value="KDZ"/>
    <property type="match status" value="1"/>
</dbReference>
<dbReference type="Pfam" id="PF02902">
    <property type="entry name" value="Peptidase_C48"/>
    <property type="match status" value="1"/>
</dbReference>
<keyword evidence="2" id="KW-0645">Protease</keyword>
<feature type="compositionally biased region" description="Basic and acidic residues" evidence="5">
    <location>
        <begin position="415"/>
        <end position="428"/>
    </location>
</feature>
<keyword evidence="3" id="KW-0378">Hydrolase</keyword>
<dbReference type="SUPFAM" id="SSF54001">
    <property type="entry name" value="Cysteine proteinases"/>
    <property type="match status" value="1"/>
</dbReference>
<name>A0A4Y7SDA2_COPMI</name>
<dbReference type="InterPro" id="IPR038765">
    <property type="entry name" value="Papain-like_cys_pep_sf"/>
</dbReference>
<organism evidence="7 8">
    <name type="scientific">Coprinellus micaceus</name>
    <name type="common">Glistening ink-cap mushroom</name>
    <name type="synonym">Coprinus micaceus</name>
    <dbReference type="NCBI Taxonomy" id="71717"/>
    <lineage>
        <taxon>Eukaryota</taxon>
        <taxon>Fungi</taxon>
        <taxon>Dikarya</taxon>
        <taxon>Basidiomycota</taxon>
        <taxon>Agaricomycotina</taxon>
        <taxon>Agaricomycetes</taxon>
        <taxon>Agaricomycetidae</taxon>
        <taxon>Agaricales</taxon>
        <taxon>Agaricineae</taxon>
        <taxon>Psathyrellaceae</taxon>
        <taxon>Coprinellus</taxon>
    </lineage>
</organism>
<evidence type="ECO:0000259" key="6">
    <source>
        <dbReference type="PROSITE" id="PS50600"/>
    </source>
</evidence>
<dbReference type="Proteomes" id="UP000298030">
    <property type="component" value="Unassembled WGS sequence"/>
</dbReference>
<dbReference type="EMBL" id="QPFP01000178">
    <property type="protein sequence ID" value="TEB19734.1"/>
    <property type="molecule type" value="Genomic_DNA"/>
</dbReference>
<feature type="coiled-coil region" evidence="4">
    <location>
        <begin position="651"/>
        <end position="678"/>
    </location>
</feature>
<dbReference type="GO" id="GO:0008234">
    <property type="term" value="F:cysteine-type peptidase activity"/>
    <property type="evidence" value="ECO:0007669"/>
    <property type="project" value="InterPro"/>
</dbReference>
<keyword evidence="4" id="KW-0175">Coiled coil</keyword>
<feature type="region of interest" description="Disordered" evidence="5">
    <location>
        <begin position="366"/>
        <end position="431"/>
    </location>
</feature>
<keyword evidence="8" id="KW-1185">Reference proteome</keyword>
<feature type="compositionally biased region" description="Basic and acidic residues" evidence="5">
    <location>
        <begin position="366"/>
        <end position="377"/>
    </location>
</feature>
<feature type="compositionally biased region" description="Pro residues" evidence="5">
    <location>
        <begin position="1"/>
        <end position="15"/>
    </location>
</feature>
<evidence type="ECO:0000256" key="1">
    <source>
        <dbReference type="ARBA" id="ARBA00005234"/>
    </source>
</evidence>
<dbReference type="GO" id="GO:0019783">
    <property type="term" value="F:ubiquitin-like protein peptidase activity"/>
    <property type="evidence" value="ECO:0007669"/>
    <property type="project" value="UniProtKB-ARBA"/>
</dbReference>
<comment type="similarity">
    <text evidence="1">Belongs to the peptidase C48 family.</text>
</comment>
<dbReference type="Gene3D" id="3.40.395.10">
    <property type="entry name" value="Adenoviral Proteinase, Chain A"/>
    <property type="match status" value="1"/>
</dbReference>
<dbReference type="PANTHER" id="PTHR33096">
    <property type="entry name" value="CXC2 DOMAIN-CONTAINING PROTEIN"/>
    <property type="match status" value="1"/>
</dbReference>
<dbReference type="InterPro" id="IPR003653">
    <property type="entry name" value="Peptidase_C48_C"/>
</dbReference>
<evidence type="ECO:0000313" key="8">
    <source>
        <dbReference type="Proteomes" id="UP000298030"/>
    </source>
</evidence>
<dbReference type="Pfam" id="PF18802">
    <property type="entry name" value="CxC1"/>
    <property type="match status" value="1"/>
</dbReference>
<dbReference type="GO" id="GO:0006508">
    <property type="term" value="P:proteolysis"/>
    <property type="evidence" value="ECO:0007669"/>
    <property type="project" value="UniProtKB-KW"/>
</dbReference>
<accession>A0A4Y7SDA2</accession>
<evidence type="ECO:0000313" key="7">
    <source>
        <dbReference type="EMBL" id="TEB19734.1"/>
    </source>
</evidence>
<reference evidence="7 8" key="1">
    <citation type="journal article" date="2019" name="Nat. Ecol. Evol.">
        <title>Megaphylogeny resolves global patterns of mushroom evolution.</title>
        <authorList>
            <person name="Varga T."/>
            <person name="Krizsan K."/>
            <person name="Foldi C."/>
            <person name="Dima B."/>
            <person name="Sanchez-Garcia M."/>
            <person name="Sanchez-Ramirez S."/>
            <person name="Szollosi G.J."/>
            <person name="Szarkandi J.G."/>
            <person name="Papp V."/>
            <person name="Albert L."/>
            <person name="Andreopoulos W."/>
            <person name="Angelini C."/>
            <person name="Antonin V."/>
            <person name="Barry K.W."/>
            <person name="Bougher N.L."/>
            <person name="Buchanan P."/>
            <person name="Buyck B."/>
            <person name="Bense V."/>
            <person name="Catcheside P."/>
            <person name="Chovatia M."/>
            <person name="Cooper J."/>
            <person name="Damon W."/>
            <person name="Desjardin D."/>
            <person name="Finy P."/>
            <person name="Geml J."/>
            <person name="Haridas S."/>
            <person name="Hughes K."/>
            <person name="Justo A."/>
            <person name="Karasinski D."/>
            <person name="Kautmanova I."/>
            <person name="Kiss B."/>
            <person name="Kocsube S."/>
            <person name="Kotiranta H."/>
            <person name="LaButti K.M."/>
            <person name="Lechner B.E."/>
            <person name="Liimatainen K."/>
            <person name="Lipzen A."/>
            <person name="Lukacs Z."/>
            <person name="Mihaltcheva S."/>
            <person name="Morgado L.N."/>
            <person name="Niskanen T."/>
            <person name="Noordeloos M.E."/>
            <person name="Ohm R.A."/>
            <person name="Ortiz-Santana B."/>
            <person name="Ovrebo C."/>
            <person name="Racz N."/>
            <person name="Riley R."/>
            <person name="Savchenko A."/>
            <person name="Shiryaev A."/>
            <person name="Soop K."/>
            <person name="Spirin V."/>
            <person name="Szebenyi C."/>
            <person name="Tomsovsky M."/>
            <person name="Tulloss R.E."/>
            <person name="Uehling J."/>
            <person name="Grigoriev I.V."/>
            <person name="Vagvolgyi C."/>
            <person name="Papp T."/>
            <person name="Martin F.M."/>
            <person name="Miettinen O."/>
            <person name="Hibbett D.S."/>
            <person name="Nagy L.G."/>
        </authorList>
    </citation>
    <scope>NUCLEOTIDE SEQUENCE [LARGE SCALE GENOMIC DNA]</scope>
    <source>
        <strain evidence="7 8">FP101781</strain>
    </source>
</reference>
<dbReference type="PANTHER" id="PTHR33096:SF1">
    <property type="entry name" value="CXC1-LIKE CYSTEINE CLUSTER ASSOCIATED WITH KDZ TRANSPOSASES DOMAIN-CONTAINING PROTEIN"/>
    <property type="match status" value="1"/>
</dbReference>
<evidence type="ECO:0000256" key="5">
    <source>
        <dbReference type="SAM" id="MobiDB-lite"/>
    </source>
</evidence>